<accession>A0A7R9LRH7</accession>
<keyword evidence="5 9" id="KW-1133">Transmembrane helix</keyword>
<gene>
    <name evidence="11" type="ORF">ONB1V03_LOCUS5784</name>
</gene>
<dbReference type="InterPro" id="IPR000276">
    <property type="entry name" value="GPCR_Rhodpsn"/>
</dbReference>
<keyword evidence="6 9" id="KW-0472">Membrane</keyword>
<name>A0A7R9LRH7_9ACAR</name>
<evidence type="ECO:0000256" key="8">
    <source>
        <dbReference type="RuleBase" id="RU000688"/>
    </source>
</evidence>
<dbReference type="PANTHER" id="PTHR24241:SF76">
    <property type="entry name" value="NEUROPEPTIDE SIFAMIDE RECEPTOR"/>
    <property type="match status" value="1"/>
</dbReference>
<dbReference type="Gene3D" id="1.20.1070.10">
    <property type="entry name" value="Rhodopsin 7-helix transmembrane proteins"/>
    <property type="match status" value="1"/>
</dbReference>
<feature type="transmembrane region" description="Helical" evidence="9">
    <location>
        <begin position="151"/>
        <end position="173"/>
    </location>
</feature>
<evidence type="ECO:0000256" key="1">
    <source>
        <dbReference type="ARBA" id="ARBA00004651"/>
    </source>
</evidence>
<dbReference type="InterPro" id="IPR017452">
    <property type="entry name" value="GPCR_Rhodpsn_7TM"/>
</dbReference>
<evidence type="ECO:0000313" key="11">
    <source>
        <dbReference type="EMBL" id="CAD7646549.1"/>
    </source>
</evidence>
<evidence type="ECO:0000256" key="3">
    <source>
        <dbReference type="ARBA" id="ARBA00022475"/>
    </source>
</evidence>
<dbReference type="GO" id="GO:0032870">
    <property type="term" value="P:cellular response to hormone stimulus"/>
    <property type="evidence" value="ECO:0007669"/>
    <property type="project" value="TreeGrafter"/>
</dbReference>
<dbReference type="GO" id="GO:0005886">
    <property type="term" value="C:plasma membrane"/>
    <property type="evidence" value="ECO:0007669"/>
    <property type="project" value="UniProtKB-SubCell"/>
</dbReference>
<evidence type="ECO:0000256" key="9">
    <source>
        <dbReference type="SAM" id="Phobius"/>
    </source>
</evidence>
<feature type="transmembrane region" description="Helical" evidence="9">
    <location>
        <begin position="6"/>
        <end position="25"/>
    </location>
</feature>
<feature type="transmembrane region" description="Helical" evidence="9">
    <location>
        <begin position="94"/>
        <end position="118"/>
    </location>
</feature>
<dbReference type="GO" id="GO:0042277">
    <property type="term" value="F:peptide binding"/>
    <property type="evidence" value="ECO:0007669"/>
    <property type="project" value="TreeGrafter"/>
</dbReference>
<organism evidence="11">
    <name type="scientific">Oppiella nova</name>
    <dbReference type="NCBI Taxonomy" id="334625"/>
    <lineage>
        <taxon>Eukaryota</taxon>
        <taxon>Metazoa</taxon>
        <taxon>Ecdysozoa</taxon>
        <taxon>Arthropoda</taxon>
        <taxon>Chelicerata</taxon>
        <taxon>Arachnida</taxon>
        <taxon>Acari</taxon>
        <taxon>Acariformes</taxon>
        <taxon>Sarcoptiformes</taxon>
        <taxon>Oribatida</taxon>
        <taxon>Brachypylina</taxon>
        <taxon>Oppioidea</taxon>
        <taxon>Oppiidae</taxon>
        <taxon>Oppiella</taxon>
    </lineage>
</organism>
<sequence>MCKAVAYLQGVVVSASINTLVAVSIDRFLSICHPLKCQMTRRCARYAIIFIWLYSAVIAIPWALYFTLQPIDPSVPDMVLCNEQWPNEYSEKTYFIVANLFLCYLIPLFVITSCYIAIWMKVWRRSIPGETPKPLQIEYLLQRSKLKTAKMFVVIVIIFVMSWLPLYCIFAVIKLGGPIETDSIQERCLMILAPIAQWLGASNSCYNPMLYCFFNKKYRIGFLSLLKARKCCGRIAGNGRNTLNRQTVSSRSNTRATNRITFKADTQCEFIQNSVGIM</sequence>
<dbReference type="PROSITE" id="PS50262">
    <property type="entry name" value="G_PROTEIN_RECEP_F1_2"/>
    <property type="match status" value="1"/>
</dbReference>
<keyword evidence="7 8" id="KW-0675">Receptor</keyword>
<evidence type="ECO:0000256" key="7">
    <source>
        <dbReference type="ARBA" id="ARBA00023170"/>
    </source>
</evidence>
<feature type="transmembrane region" description="Helical" evidence="9">
    <location>
        <begin position="46"/>
        <end position="68"/>
    </location>
</feature>
<dbReference type="SUPFAM" id="SSF81321">
    <property type="entry name" value="Family A G protein-coupled receptor-like"/>
    <property type="match status" value="1"/>
</dbReference>
<dbReference type="EMBL" id="OC917241">
    <property type="protein sequence ID" value="CAD7646549.1"/>
    <property type="molecule type" value="Genomic_DNA"/>
</dbReference>
<dbReference type="AlphaFoldDB" id="A0A7R9LRH7"/>
<dbReference type="Pfam" id="PF00001">
    <property type="entry name" value="7tm_1"/>
    <property type="match status" value="1"/>
</dbReference>
<evidence type="ECO:0000256" key="2">
    <source>
        <dbReference type="ARBA" id="ARBA00010663"/>
    </source>
</evidence>
<evidence type="ECO:0000259" key="10">
    <source>
        <dbReference type="PROSITE" id="PS50262"/>
    </source>
</evidence>
<protein>
    <recommendedName>
        <fullName evidence="10">G-protein coupled receptors family 1 profile domain-containing protein</fullName>
    </recommendedName>
</protein>
<dbReference type="PANTHER" id="PTHR24241">
    <property type="entry name" value="NEUROPEPTIDE RECEPTOR-RELATED G-PROTEIN COUPLED RECEPTOR"/>
    <property type="match status" value="1"/>
</dbReference>
<keyword evidence="3" id="KW-1003">Cell membrane</keyword>
<keyword evidence="8" id="KW-0297">G-protein coupled receptor</keyword>
<keyword evidence="8" id="KW-0807">Transducer</keyword>
<evidence type="ECO:0000256" key="6">
    <source>
        <dbReference type="ARBA" id="ARBA00023136"/>
    </source>
</evidence>
<dbReference type="PRINTS" id="PR00237">
    <property type="entry name" value="GPCRRHODOPSN"/>
</dbReference>
<evidence type="ECO:0000256" key="4">
    <source>
        <dbReference type="ARBA" id="ARBA00022692"/>
    </source>
</evidence>
<feature type="domain" description="G-protein coupled receptors family 1 profile" evidence="10">
    <location>
        <begin position="1"/>
        <end position="211"/>
    </location>
</feature>
<comment type="subcellular location">
    <subcellularLocation>
        <location evidence="1">Cell membrane</location>
        <topology evidence="1">Multi-pass membrane protein</topology>
    </subcellularLocation>
</comment>
<keyword evidence="4 8" id="KW-0812">Transmembrane</keyword>
<dbReference type="EMBL" id="CAJPVJ010002416">
    <property type="protein sequence ID" value="CAG2166257.1"/>
    <property type="molecule type" value="Genomic_DNA"/>
</dbReference>
<comment type="similarity">
    <text evidence="2 8">Belongs to the G-protein coupled receptor 1 family.</text>
</comment>
<dbReference type="PROSITE" id="PS00237">
    <property type="entry name" value="G_PROTEIN_RECEP_F1_1"/>
    <property type="match status" value="1"/>
</dbReference>
<proteinExistence type="inferred from homology"/>
<dbReference type="OrthoDB" id="5975505at2759"/>
<evidence type="ECO:0000313" key="12">
    <source>
        <dbReference type="Proteomes" id="UP000728032"/>
    </source>
</evidence>
<keyword evidence="12" id="KW-1185">Reference proteome</keyword>
<dbReference type="GO" id="GO:0004930">
    <property type="term" value="F:G protein-coupled receptor activity"/>
    <property type="evidence" value="ECO:0007669"/>
    <property type="project" value="UniProtKB-KW"/>
</dbReference>
<evidence type="ECO:0000256" key="5">
    <source>
        <dbReference type="ARBA" id="ARBA00022989"/>
    </source>
</evidence>
<reference evidence="11" key="1">
    <citation type="submission" date="2020-11" db="EMBL/GenBank/DDBJ databases">
        <authorList>
            <person name="Tran Van P."/>
        </authorList>
    </citation>
    <scope>NUCLEOTIDE SEQUENCE</scope>
</reference>
<dbReference type="Proteomes" id="UP000728032">
    <property type="component" value="Unassembled WGS sequence"/>
</dbReference>